<dbReference type="PANTHER" id="PTHR43877">
    <property type="entry name" value="AMINOALKYLPHOSPHONATE N-ACETYLTRANSFERASE-RELATED-RELATED"/>
    <property type="match status" value="1"/>
</dbReference>
<dbReference type="InterPro" id="IPR016181">
    <property type="entry name" value="Acyl_CoA_acyltransferase"/>
</dbReference>
<dbReference type="AlphaFoldDB" id="A0A5B8A0D6"/>
<keyword evidence="5" id="KW-1185">Reference proteome</keyword>
<reference evidence="4 5" key="1">
    <citation type="submission" date="2019-06" db="EMBL/GenBank/DDBJ databases">
        <authorList>
            <person name="Srinivasan S."/>
        </authorList>
    </citation>
    <scope>NUCLEOTIDE SEQUENCE [LARGE SCALE GENOMIC DNA]</scope>
    <source>
        <strain evidence="4 5">17J68-5</strain>
    </source>
</reference>
<evidence type="ECO:0000256" key="2">
    <source>
        <dbReference type="ARBA" id="ARBA00023315"/>
    </source>
</evidence>
<name>A0A5B8A0D6_9BACT</name>
<keyword evidence="1 4" id="KW-0808">Transferase</keyword>
<evidence type="ECO:0000256" key="1">
    <source>
        <dbReference type="ARBA" id="ARBA00022679"/>
    </source>
</evidence>
<dbReference type="PROSITE" id="PS51186">
    <property type="entry name" value="GNAT"/>
    <property type="match status" value="1"/>
</dbReference>
<evidence type="ECO:0000259" key="3">
    <source>
        <dbReference type="PROSITE" id="PS51186"/>
    </source>
</evidence>
<accession>A0A5B8A0D6</accession>
<gene>
    <name evidence="4" type="ORF">FHG12_11500</name>
</gene>
<dbReference type="Proteomes" id="UP000305398">
    <property type="component" value="Chromosome"/>
</dbReference>
<sequence>MSSPLRISVPKRSAATAAVLANLGRQTFHETFIADNNPEDMAAYLAENFGEEQQLAELQNPDTLFLLVQMQQQPIGYAKLRFNSPLGLEPGKKPDNRLEIERLYVLQDWIGTGLGATLMRRILDEARAKGCRSVVLGVWERNVRAIEFYKRFGFRQIGSHEFRLGNDIQTDLILRKGL</sequence>
<dbReference type="Gene3D" id="3.40.630.30">
    <property type="match status" value="1"/>
</dbReference>
<evidence type="ECO:0000313" key="5">
    <source>
        <dbReference type="Proteomes" id="UP000305398"/>
    </source>
</evidence>
<dbReference type="SUPFAM" id="SSF55729">
    <property type="entry name" value="Acyl-CoA N-acyltransferases (Nat)"/>
    <property type="match status" value="1"/>
</dbReference>
<organism evidence="4 5">
    <name type="scientific">Hymenobacter jejuensis</name>
    <dbReference type="NCBI Taxonomy" id="2502781"/>
    <lineage>
        <taxon>Bacteria</taxon>
        <taxon>Pseudomonadati</taxon>
        <taxon>Bacteroidota</taxon>
        <taxon>Cytophagia</taxon>
        <taxon>Cytophagales</taxon>
        <taxon>Hymenobacteraceae</taxon>
        <taxon>Hymenobacter</taxon>
    </lineage>
</organism>
<dbReference type="RefSeq" id="WP_139515864.1">
    <property type="nucleotide sequence ID" value="NZ_CP040896.1"/>
</dbReference>
<dbReference type="InterPro" id="IPR050832">
    <property type="entry name" value="Bact_Acetyltransf"/>
</dbReference>
<dbReference type="OrthoDB" id="7205533at2"/>
<feature type="domain" description="N-acetyltransferase" evidence="3">
    <location>
        <begin position="7"/>
        <end position="178"/>
    </location>
</feature>
<dbReference type="GO" id="GO:0016747">
    <property type="term" value="F:acyltransferase activity, transferring groups other than amino-acyl groups"/>
    <property type="evidence" value="ECO:0007669"/>
    <property type="project" value="InterPro"/>
</dbReference>
<dbReference type="InterPro" id="IPR000182">
    <property type="entry name" value="GNAT_dom"/>
</dbReference>
<dbReference type="KEGG" id="hyj:FHG12_11500"/>
<proteinExistence type="predicted"/>
<dbReference type="EMBL" id="CP040896">
    <property type="protein sequence ID" value="QDA60688.1"/>
    <property type="molecule type" value="Genomic_DNA"/>
</dbReference>
<protein>
    <submittedName>
        <fullName evidence="4">GNAT family N-acetyltransferase</fullName>
    </submittedName>
</protein>
<evidence type="ECO:0000313" key="4">
    <source>
        <dbReference type="EMBL" id="QDA60688.1"/>
    </source>
</evidence>
<keyword evidence="2" id="KW-0012">Acyltransferase</keyword>
<dbReference type="CDD" id="cd04301">
    <property type="entry name" value="NAT_SF"/>
    <property type="match status" value="1"/>
</dbReference>
<dbReference type="Pfam" id="PF00583">
    <property type="entry name" value="Acetyltransf_1"/>
    <property type="match status" value="1"/>
</dbReference>